<dbReference type="OrthoDB" id="9802809at2"/>
<protein>
    <recommendedName>
        <fullName evidence="3">Cytosolic protein</fullName>
    </recommendedName>
</protein>
<dbReference type="STRING" id="1555112.LIP_2358"/>
<dbReference type="RefSeq" id="WP_068138177.1">
    <property type="nucleotide sequence ID" value="NZ_AP014924.1"/>
</dbReference>
<dbReference type="AlphaFoldDB" id="A0A0K2SN13"/>
<name>A0A0K2SN13_LIMPI</name>
<accession>A0A0K2SN13</accession>
<dbReference type="SUPFAM" id="SSF51556">
    <property type="entry name" value="Metallo-dependent hydrolases"/>
    <property type="match status" value="1"/>
</dbReference>
<dbReference type="KEGG" id="lpil:LIP_2358"/>
<sequence length="314" mass="33801">MPMPPTVPTESKPSARARELVMGAYDLHVHSGPDVMKRRIMDLDLARRFAEVGLAGYVIKSHYVATSARATLVNAAVPGVRVLGSVVLNALSGGVTPLAVEIAAREGARLVWMPTVDSENERRLRGGATDQAKLPFWAKLQDEMREMGMEAPPVAVVDESGAVLPETRQVLERIAHHGMVLATGHLSRDEIFAVVDAALEEGVKQIIVTHPDFPTQNLSMEDQRMLAEMGAYLERCFTTAHTGKISWEEMITRIRASGVASNVLSTDLGQPANPPVEDGLALMADKLLAAGFSEEEVHAMAVRNTVKLAGGSPA</sequence>
<dbReference type="InterPro" id="IPR046249">
    <property type="entry name" value="DUF6282"/>
</dbReference>
<dbReference type="InterPro" id="IPR032466">
    <property type="entry name" value="Metal_Hydrolase"/>
</dbReference>
<evidence type="ECO:0000313" key="2">
    <source>
        <dbReference type="Proteomes" id="UP000065807"/>
    </source>
</evidence>
<keyword evidence="2" id="KW-1185">Reference proteome</keyword>
<evidence type="ECO:0000313" key="1">
    <source>
        <dbReference type="EMBL" id="BAS28199.1"/>
    </source>
</evidence>
<organism evidence="1 2">
    <name type="scientific">Limnochorda pilosa</name>
    <dbReference type="NCBI Taxonomy" id="1555112"/>
    <lineage>
        <taxon>Bacteria</taxon>
        <taxon>Bacillati</taxon>
        <taxon>Bacillota</taxon>
        <taxon>Limnochordia</taxon>
        <taxon>Limnochordales</taxon>
        <taxon>Limnochordaceae</taxon>
        <taxon>Limnochorda</taxon>
    </lineage>
</organism>
<dbReference type="Gene3D" id="3.20.20.140">
    <property type="entry name" value="Metal-dependent hydrolases"/>
    <property type="match status" value="1"/>
</dbReference>
<reference evidence="2" key="1">
    <citation type="submission" date="2015-07" db="EMBL/GenBank/DDBJ databases">
        <title>Complete genome sequence and phylogenetic analysis of Limnochorda pilosa.</title>
        <authorList>
            <person name="Watanabe M."/>
            <person name="Kojima H."/>
            <person name="Fukui M."/>
        </authorList>
    </citation>
    <scope>NUCLEOTIDE SEQUENCE [LARGE SCALE GENOMIC DNA]</scope>
    <source>
        <strain evidence="2">HC45</strain>
    </source>
</reference>
<evidence type="ECO:0008006" key="3">
    <source>
        <dbReference type="Google" id="ProtNLM"/>
    </source>
</evidence>
<dbReference type="PATRIC" id="fig|1555112.3.peg.2404"/>
<reference evidence="2" key="2">
    <citation type="journal article" date="2016" name="Int. J. Syst. Evol. Microbiol.">
        <title>Complete genome sequence and cell structure of Limnochorda pilosa, a Gram-negative spore-former within the phylum Firmicutes.</title>
        <authorList>
            <person name="Watanabe M."/>
            <person name="Kojima H."/>
            <person name="Fukui M."/>
        </authorList>
    </citation>
    <scope>NUCLEOTIDE SEQUENCE [LARGE SCALE GENOMIC DNA]</scope>
    <source>
        <strain evidence="2">HC45</strain>
    </source>
</reference>
<gene>
    <name evidence="1" type="ORF">LIP_2358</name>
</gene>
<proteinExistence type="predicted"/>
<dbReference type="Pfam" id="PF19799">
    <property type="entry name" value="DUF6282"/>
    <property type="match status" value="1"/>
</dbReference>
<dbReference type="EMBL" id="AP014924">
    <property type="protein sequence ID" value="BAS28199.1"/>
    <property type="molecule type" value="Genomic_DNA"/>
</dbReference>
<dbReference type="Proteomes" id="UP000065807">
    <property type="component" value="Chromosome"/>
</dbReference>